<dbReference type="Gene3D" id="2.60.120.10">
    <property type="entry name" value="Jelly Rolls"/>
    <property type="match status" value="1"/>
</dbReference>
<keyword evidence="2" id="KW-1185">Reference proteome</keyword>
<dbReference type="Proteomes" id="UP000198507">
    <property type="component" value="Unassembled WGS sequence"/>
</dbReference>
<dbReference type="SUPFAM" id="SSF51182">
    <property type="entry name" value="RmlC-like cupins"/>
    <property type="match status" value="1"/>
</dbReference>
<name>A0A1I0CVQ8_9ACTN</name>
<gene>
    <name evidence="1" type="ORF">SAMN04488546_1783</name>
</gene>
<evidence type="ECO:0000313" key="1">
    <source>
        <dbReference type="EMBL" id="SET23647.1"/>
    </source>
</evidence>
<protein>
    <recommendedName>
        <fullName evidence="3">Cupin domain-containing protein</fullName>
    </recommendedName>
</protein>
<sequence>MQTIARTDLPVAIEGDGVEFRTERVGGMSVAWVRLPAGTDLRPGLAGLPGDLCPCPHWGYMISGRLAMHGKDGVTTHEAGQAFYWAAGHAPEALTDCEYVDFSPSEELEAVVRHLQGG</sequence>
<proteinExistence type="predicted"/>
<evidence type="ECO:0008006" key="3">
    <source>
        <dbReference type="Google" id="ProtNLM"/>
    </source>
</evidence>
<accession>A0A1I0CVQ8</accession>
<reference evidence="2" key="1">
    <citation type="submission" date="2016-10" db="EMBL/GenBank/DDBJ databases">
        <authorList>
            <person name="Varghese N."/>
            <person name="Submissions S."/>
        </authorList>
    </citation>
    <scope>NUCLEOTIDE SEQUENCE [LARGE SCALE GENOMIC DNA]</scope>
    <source>
        <strain evidence="2">DSM 44209</strain>
    </source>
</reference>
<dbReference type="RefSeq" id="WP_091442445.1">
    <property type="nucleotide sequence ID" value="NZ_FOIE01000003.1"/>
</dbReference>
<dbReference type="InterPro" id="IPR011051">
    <property type="entry name" value="RmlC_Cupin_sf"/>
</dbReference>
<dbReference type="EMBL" id="FOIE01000003">
    <property type="protein sequence ID" value="SET23647.1"/>
    <property type="molecule type" value="Genomic_DNA"/>
</dbReference>
<dbReference type="InterPro" id="IPR014710">
    <property type="entry name" value="RmlC-like_jellyroll"/>
</dbReference>
<evidence type="ECO:0000313" key="2">
    <source>
        <dbReference type="Proteomes" id="UP000198507"/>
    </source>
</evidence>
<dbReference type="AlphaFoldDB" id="A0A1I0CVQ8"/>
<dbReference type="OrthoDB" id="1119958at2"/>
<organism evidence="1 2">
    <name type="scientific">Geodermatophilus poikilotrophus</name>
    <dbReference type="NCBI Taxonomy" id="1333667"/>
    <lineage>
        <taxon>Bacteria</taxon>
        <taxon>Bacillati</taxon>
        <taxon>Actinomycetota</taxon>
        <taxon>Actinomycetes</taxon>
        <taxon>Geodermatophilales</taxon>
        <taxon>Geodermatophilaceae</taxon>
        <taxon>Geodermatophilus</taxon>
    </lineage>
</organism>